<feature type="transmembrane region" description="Helical" evidence="1">
    <location>
        <begin position="83"/>
        <end position="105"/>
    </location>
</feature>
<feature type="transmembrane region" description="Helical" evidence="1">
    <location>
        <begin position="164"/>
        <end position="194"/>
    </location>
</feature>
<organism evidence="2 3">
    <name type="scientific">Blastopirellula retiformator</name>
    <dbReference type="NCBI Taxonomy" id="2527970"/>
    <lineage>
        <taxon>Bacteria</taxon>
        <taxon>Pseudomonadati</taxon>
        <taxon>Planctomycetota</taxon>
        <taxon>Planctomycetia</taxon>
        <taxon>Pirellulales</taxon>
        <taxon>Pirellulaceae</taxon>
        <taxon>Blastopirellula</taxon>
    </lineage>
</organism>
<dbReference type="EMBL" id="SJPF01000004">
    <property type="protein sequence ID" value="TWT32038.1"/>
    <property type="molecule type" value="Genomic_DNA"/>
</dbReference>
<name>A0A5C5V0S0_9BACT</name>
<dbReference type="RefSeq" id="WP_146434678.1">
    <property type="nucleotide sequence ID" value="NZ_SJPF01000004.1"/>
</dbReference>
<feature type="transmembrane region" description="Helical" evidence="1">
    <location>
        <begin position="23"/>
        <end position="50"/>
    </location>
</feature>
<proteinExistence type="predicted"/>
<reference evidence="2 3" key="1">
    <citation type="submission" date="2019-02" db="EMBL/GenBank/DDBJ databases">
        <title>Deep-cultivation of Planctomycetes and their phenomic and genomic characterization uncovers novel biology.</title>
        <authorList>
            <person name="Wiegand S."/>
            <person name="Jogler M."/>
            <person name="Boedeker C."/>
            <person name="Pinto D."/>
            <person name="Vollmers J."/>
            <person name="Rivas-Marin E."/>
            <person name="Kohn T."/>
            <person name="Peeters S.H."/>
            <person name="Heuer A."/>
            <person name="Rast P."/>
            <person name="Oberbeckmann S."/>
            <person name="Bunk B."/>
            <person name="Jeske O."/>
            <person name="Meyerdierks A."/>
            <person name="Storesund J.E."/>
            <person name="Kallscheuer N."/>
            <person name="Luecker S."/>
            <person name="Lage O.M."/>
            <person name="Pohl T."/>
            <person name="Merkel B.J."/>
            <person name="Hornburger P."/>
            <person name="Mueller R.-W."/>
            <person name="Bruemmer F."/>
            <person name="Labrenz M."/>
            <person name="Spormann A.M."/>
            <person name="Op Den Camp H."/>
            <person name="Overmann J."/>
            <person name="Amann R."/>
            <person name="Jetten M.S.M."/>
            <person name="Mascher T."/>
            <person name="Medema M.H."/>
            <person name="Devos D.P."/>
            <person name="Kaster A.-K."/>
            <person name="Ovreas L."/>
            <person name="Rohde M."/>
            <person name="Galperin M.Y."/>
            <person name="Jogler C."/>
        </authorList>
    </citation>
    <scope>NUCLEOTIDE SEQUENCE [LARGE SCALE GENOMIC DNA]</scope>
    <source>
        <strain evidence="2 3">Enr8</strain>
    </source>
</reference>
<feature type="transmembrane region" description="Helical" evidence="1">
    <location>
        <begin position="117"/>
        <end position="144"/>
    </location>
</feature>
<comment type="caution">
    <text evidence="2">The sequence shown here is derived from an EMBL/GenBank/DDBJ whole genome shotgun (WGS) entry which is preliminary data.</text>
</comment>
<protein>
    <submittedName>
        <fullName evidence="2">Uncharacterized protein</fullName>
    </submittedName>
</protein>
<evidence type="ECO:0000313" key="3">
    <source>
        <dbReference type="Proteomes" id="UP000318878"/>
    </source>
</evidence>
<evidence type="ECO:0000256" key="1">
    <source>
        <dbReference type="SAM" id="Phobius"/>
    </source>
</evidence>
<sequence length="210" mass="22672">MSDAEEDLVPAESASPANRKPALLTALAIGGILLAVMKLGSIAATLPWLFGAQSGQTSGLGSEMQERMIEYQRLMGEVQQQYALYQLLIVPLSLITAGLLFWAALKALKLAVRGDVWMRRAVVSAAIVDLVGAAVAVFVQLAMYDAMQTAFGGMEPDPDNPTSQIMAVAMQAGFYIGVGGSIGFIALELGYYYFAYRFFAKRETRALFEQ</sequence>
<keyword evidence="1" id="KW-0472">Membrane</keyword>
<keyword evidence="1" id="KW-0812">Transmembrane</keyword>
<keyword evidence="3" id="KW-1185">Reference proteome</keyword>
<evidence type="ECO:0000313" key="2">
    <source>
        <dbReference type="EMBL" id="TWT32038.1"/>
    </source>
</evidence>
<dbReference type="Proteomes" id="UP000318878">
    <property type="component" value="Unassembled WGS sequence"/>
</dbReference>
<keyword evidence="1" id="KW-1133">Transmembrane helix</keyword>
<dbReference type="AlphaFoldDB" id="A0A5C5V0S0"/>
<accession>A0A5C5V0S0</accession>
<gene>
    <name evidence="2" type="ORF">Enr8_39640</name>
</gene>